<gene>
    <name evidence="2" type="ORF">Ahy_A06g029130</name>
</gene>
<feature type="compositionally biased region" description="Basic and acidic residues" evidence="1">
    <location>
        <begin position="39"/>
        <end position="51"/>
    </location>
</feature>
<evidence type="ECO:0000313" key="2">
    <source>
        <dbReference type="EMBL" id="RYR53887.1"/>
    </source>
</evidence>
<evidence type="ECO:0000313" key="3">
    <source>
        <dbReference type="Proteomes" id="UP000289738"/>
    </source>
</evidence>
<name>A0A445CSK4_ARAHY</name>
<reference evidence="2 3" key="1">
    <citation type="submission" date="2019-01" db="EMBL/GenBank/DDBJ databases">
        <title>Sequencing of cultivated peanut Arachis hypogaea provides insights into genome evolution and oil improvement.</title>
        <authorList>
            <person name="Chen X."/>
        </authorList>
    </citation>
    <scope>NUCLEOTIDE SEQUENCE [LARGE SCALE GENOMIC DNA]</scope>
    <source>
        <strain evidence="3">cv. Fuhuasheng</strain>
        <tissue evidence="2">Leaves</tissue>
    </source>
</reference>
<keyword evidence="3" id="KW-1185">Reference proteome</keyword>
<dbReference type="AlphaFoldDB" id="A0A445CSK4"/>
<accession>A0A445CSK4</accession>
<evidence type="ECO:0000256" key="1">
    <source>
        <dbReference type="SAM" id="MobiDB-lite"/>
    </source>
</evidence>
<dbReference type="Proteomes" id="UP000289738">
    <property type="component" value="Chromosome A06"/>
</dbReference>
<sequence length="75" mass="8561">MCVSLFVFTTRKDTNATDMGKKGSWFSAITRVFTHHSKEKQVPNDSENKSSKDKKKKGLGKLRHGETNSFIPLFR</sequence>
<feature type="compositionally biased region" description="Basic residues" evidence="1">
    <location>
        <begin position="52"/>
        <end position="62"/>
    </location>
</feature>
<protein>
    <submittedName>
        <fullName evidence="2">Uncharacterized protein</fullName>
    </submittedName>
</protein>
<feature type="region of interest" description="Disordered" evidence="1">
    <location>
        <begin position="36"/>
        <end position="75"/>
    </location>
</feature>
<comment type="caution">
    <text evidence="2">The sequence shown here is derived from an EMBL/GenBank/DDBJ whole genome shotgun (WGS) entry which is preliminary data.</text>
</comment>
<organism evidence="2 3">
    <name type="scientific">Arachis hypogaea</name>
    <name type="common">Peanut</name>
    <dbReference type="NCBI Taxonomy" id="3818"/>
    <lineage>
        <taxon>Eukaryota</taxon>
        <taxon>Viridiplantae</taxon>
        <taxon>Streptophyta</taxon>
        <taxon>Embryophyta</taxon>
        <taxon>Tracheophyta</taxon>
        <taxon>Spermatophyta</taxon>
        <taxon>Magnoliopsida</taxon>
        <taxon>eudicotyledons</taxon>
        <taxon>Gunneridae</taxon>
        <taxon>Pentapetalae</taxon>
        <taxon>rosids</taxon>
        <taxon>fabids</taxon>
        <taxon>Fabales</taxon>
        <taxon>Fabaceae</taxon>
        <taxon>Papilionoideae</taxon>
        <taxon>50 kb inversion clade</taxon>
        <taxon>dalbergioids sensu lato</taxon>
        <taxon>Dalbergieae</taxon>
        <taxon>Pterocarpus clade</taxon>
        <taxon>Arachis</taxon>
    </lineage>
</organism>
<dbReference type="EMBL" id="SDMP01000006">
    <property type="protein sequence ID" value="RYR53887.1"/>
    <property type="molecule type" value="Genomic_DNA"/>
</dbReference>
<proteinExistence type="predicted"/>